<name>A0ACC2F3B9_DALPE</name>
<proteinExistence type="predicted"/>
<accession>A0ACC2F3B9</accession>
<dbReference type="EMBL" id="CM055762">
    <property type="protein sequence ID" value="KAJ7985858.1"/>
    <property type="molecule type" value="Genomic_DNA"/>
</dbReference>
<gene>
    <name evidence="1" type="ORF">DPEC_G00344830</name>
</gene>
<evidence type="ECO:0000313" key="2">
    <source>
        <dbReference type="Proteomes" id="UP001157502"/>
    </source>
</evidence>
<dbReference type="Proteomes" id="UP001157502">
    <property type="component" value="Chromosome 35"/>
</dbReference>
<comment type="caution">
    <text evidence="1">The sequence shown here is derived from an EMBL/GenBank/DDBJ whole genome shotgun (WGS) entry which is preliminary data.</text>
</comment>
<evidence type="ECO:0000313" key="1">
    <source>
        <dbReference type="EMBL" id="KAJ7985858.1"/>
    </source>
</evidence>
<sequence>MECLFVTLRKGEGSEHFAPEVSELSGANPEYGGDPAGTEPVKKTDDVPLRLVQRGQRFPRTMPPSRTLGSTSGERGRHLLLYATLGTVEGGRVTS</sequence>
<keyword evidence="2" id="KW-1185">Reference proteome</keyword>
<organism evidence="1 2">
    <name type="scientific">Dallia pectoralis</name>
    <name type="common">Alaska blackfish</name>
    <dbReference type="NCBI Taxonomy" id="75939"/>
    <lineage>
        <taxon>Eukaryota</taxon>
        <taxon>Metazoa</taxon>
        <taxon>Chordata</taxon>
        <taxon>Craniata</taxon>
        <taxon>Vertebrata</taxon>
        <taxon>Euteleostomi</taxon>
        <taxon>Actinopterygii</taxon>
        <taxon>Neopterygii</taxon>
        <taxon>Teleostei</taxon>
        <taxon>Protacanthopterygii</taxon>
        <taxon>Esociformes</taxon>
        <taxon>Umbridae</taxon>
        <taxon>Dallia</taxon>
    </lineage>
</organism>
<reference evidence="1" key="1">
    <citation type="submission" date="2021-05" db="EMBL/GenBank/DDBJ databases">
        <authorList>
            <person name="Pan Q."/>
            <person name="Jouanno E."/>
            <person name="Zahm M."/>
            <person name="Klopp C."/>
            <person name="Cabau C."/>
            <person name="Louis A."/>
            <person name="Berthelot C."/>
            <person name="Parey E."/>
            <person name="Roest Crollius H."/>
            <person name="Montfort J."/>
            <person name="Robinson-Rechavi M."/>
            <person name="Bouchez O."/>
            <person name="Lampietro C."/>
            <person name="Lopez Roques C."/>
            <person name="Donnadieu C."/>
            <person name="Postlethwait J."/>
            <person name="Bobe J."/>
            <person name="Dillon D."/>
            <person name="Chandos A."/>
            <person name="von Hippel F."/>
            <person name="Guiguen Y."/>
        </authorList>
    </citation>
    <scope>NUCLEOTIDE SEQUENCE</scope>
    <source>
        <strain evidence="1">YG-Jan2019</strain>
    </source>
</reference>
<protein>
    <submittedName>
        <fullName evidence="1">Uncharacterized protein</fullName>
    </submittedName>
</protein>